<dbReference type="Pfam" id="PF22660">
    <property type="entry name" value="RS_preATP-grasp-like"/>
    <property type="match status" value="1"/>
</dbReference>
<dbReference type="AlphaFoldDB" id="A0A2C5Y1U8"/>
<dbReference type="InterPro" id="IPR011054">
    <property type="entry name" value="Rudment_hybrid_motif"/>
</dbReference>
<keyword evidence="2" id="KW-0658">Purine biosynthesis</keyword>
<dbReference type="Gene3D" id="3.30.470.20">
    <property type="entry name" value="ATP-grasp fold, B domain"/>
    <property type="match status" value="1"/>
</dbReference>
<dbReference type="NCBIfam" id="TIGR01161">
    <property type="entry name" value="purK"/>
    <property type="match status" value="1"/>
</dbReference>
<gene>
    <name evidence="7" type="ORF">CDD81_8057</name>
</gene>
<evidence type="ECO:0000259" key="6">
    <source>
        <dbReference type="PROSITE" id="PS50975"/>
    </source>
</evidence>
<dbReference type="InterPro" id="IPR011761">
    <property type="entry name" value="ATP-grasp"/>
</dbReference>
<comment type="pathway">
    <text evidence="4">Purine metabolism.</text>
</comment>
<evidence type="ECO:0000313" key="7">
    <source>
        <dbReference type="EMBL" id="PHH61646.1"/>
    </source>
</evidence>
<dbReference type="InterPro" id="IPR016185">
    <property type="entry name" value="PreATP-grasp_dom_sf"/>
</dbReference>
<keyword evidence="8" id="KW-1185">Reference proteome</keyword>
<proteinExistence type="inferred from homology"/>
<dbReference type="PROSITE" id="PS50975">
    <property type="entry name" value="ATP_GRASP"/>
    <property type="match status" value="1"/>
</dbReference>
<sequence length="409" mass="44611">MGKRPVIGLLGGGQLGRMLCEAAGPLGYEIAILDDEACPAKQIMASNRHVAGSFKDAAKVRELASQCDVLTVEIEHVDTQVLEEIATKGVRRASGKVERISVHPSWRTLRLVQDKFEQKEHFRQSGIPVATQMALTSGSSLLDALGQAHDKLAFPFVVKARKGSYDGRGNYKVRGPSDFEPAIEALAASSLLYAEAWVPFTKELAVMVLRTEDESGACTGLYSFPTVETVHQRDICKMVYMPPREVDAATCTAAQKLAQQVIGRLWGRGVFAVEMFLLQDGSLMVNEVAPRPHNSGHYTIEAVPYMSQYKAQLHAILDLVPPSLKLTPRVSQAIMLNILGGAQAASHDKLVELAETAYADDVDTFLHLYGKAPKPGRKLGHITFTTPSSHVELIKAVAPFVDEADLIRQ</sequence>
<dbReference type="InterPro" id="IPR054350">
    <property type="entry name" value="PurT/PurK_preATP-grasp"/>
</dbReference>
<evidence type="ECO:0000256" key="2">
    <source>
        <dbReference type="ARBA" id="ARBA00022755"/>
    </source>
</evidence>
<dbReference type="STRING" id="1399860.A0A2C5Y1U8"/>
<organism evidence="7 8">
    <name type="scientific">Ophiocordyceps australis</name>
    <dbReference type="NCBI Taxonomy" id="1399860"/>
    <lineage>
        <taxon>Eukaryota</taxon>
        <taxon>Fungi</taxon>
        <taxon>Dikarya</taxon>
        <taxon>Ascomycota</taxon>
        <taxon>Pezizomycotina</taxon>
        <taxon>Sordariomycetes</taxon>
        <taxon>Hypocreomycetidae</taxon>
        <taxon>Hypocreales</taxon>
        <taxon>Ophiocordycipitaceae</taxon>
        <taxon>Ophiocordyceps</taxon>
    </lineage>
</organism>
<evidence type="ECO:0000256" key="3">
    <source>
        <dbReference type="ARBA" id="ARBA00022840"/>
    </source>
</evidence>
<dbReference type="InterPro" id="IPR013815">
    <property type="entry name" value="ATP_grasp_subdomain_1"/>
</dbReference>
<protein>
    <recommendedName>
        <fullName evidence="6">ATP-grasp domain-containing protein</fullName>
    </recommendedName>
</protein>
<dbReference type="SUPFAM" id="SSF56059">
    <property type="entry name" value="Glutathione synthetase ATP-binding domain-like"/>
    <property type="match status" value="1"/>
</dbReference>
<comment type="caution">
    <text evidence="7">The sequence shown here is derived from an EMBL/GenBank/DDBJ whole genome shotgun (WGS) entry which is preliminary data.</text>
</comment>
<dbReference type="Gene3D" id="3.40.50.20">
    <property type="match status" value="1"/>
</dbReference>
<dbReference type="Proteomes" id="UP000226192">
    <property type="component" value="Unassembled WGS sequence"/>
</dbReference>
<dbReference type="EMBL" id="NJET01000096">
    <property type="protein sequence ID" value="PHH61646.1"/>
    <property type="molecule type" value="Genomic_DNA"/>
</dbReference>
<dbReference type="GO" id="GO:0046872">
    <property type="term" value="F:metal ion binding"/>
    <property type="evidence" value="ECO:0007669"/>
    <property type="project" value="InterPro"/>
</dbReference>
<feature type="domain" description="ATP-grasp" evidence="6">
    <location>
        <begin position="119"/>
        <end position="317"/>
    </location>
</feature>
<dbReference type="Pfam" id="PF02222">
    <property type="entry name" value="ATP-grasp"/>
    <property type="match status" value="1"/>
</dbReference>
<dbReference type="HAMAP" id="MF_01928">
    <property type="entry name" value="PurK"/>
    <property type="match status" value="1"/>
</dbReference>
<dbReference type="PANTHER" id="PTHR11609:SF5">
    <property type="entry name" value="PHOSPHORIBOSYLAMINOIMIDAZOLE CARBOXYLASE"/>
    <property type="match status" value="1"/>
</dbReference>
<dbReference type="Pfam" id="PF17769">
    <property type="entry name" value="PurK_C"/>
    <property type="match status" value="1"/>
</dbReference>
<dbReference type="InterPro" id="IPR005875">
    <property type="entry name" value="PurK"/>
</dbReference>
<evidence type="ECO:0000256" key="5">
    <source>
        <dbReference type="PROSITE-ProRule" id="PRU00409"/>
    </source>
</evidence>
<evidence type="ECO:0000256" key="4">
    <source>
        <dbReference type="ARBA" id="ARBA00025704"/>
    </source>
</evidence>
<dbReference type="SUPFAM" id="SSF51246">
    <property type="entry name" value="Rudiment single hybrid motif"/>
    <property type="match status" value="1"/>
</dbReference>
<accession>A0A2C5Y1U8</accession>
<dbReference type="PANTHER" id="PTHR11609">
    <property type="entry name" value="PURINE BIOSYNTHESIS PROTEIN 6/7, PUR6/7"/>
    <property type="match status" value="1"/>
</dbReference>
<name>A0A2C5Y1U8_9HYPO</name>
<dbReference type="GO" id="GO:0006189">
    <property type="term" value="P:'de novo' IMP biosynthetic process"/>
    <property type="evidence" value="ECO:0007669"/>
    <property type="project" value="InterPro"/>
</dbReference>
<dbReference type="GO" id="GO:0004638">
    <property type="term" value="F:phosphoribosylaminoimidazole carboxylase activity"/>
    <property type="evidence" value="ECO:0007669"/>
    <property type="project" value="InterPro"/>
</dbReference>
<evidence type="ECO:0000313" key="8">
    <source>
        <dbReference type="Proteomes" id="UP000226192"/>
    </source>
</evidence>
<keyword evidence="1 5" id="KW-0547">Nucleotide-binding</keyword>
<keyword evidence="3 5" id="KW-0067">ATP-binding</keyword>
<dbReference type="SUPFAM" id="SSF52440">
    <property type="entry name" value="PreATP-grasp domain"/>
    <property type="match status" value="1"/>
</dbReference>
<dbReference type="InterPro" id="IPR003135">
    <property type="entry name" value="ATP-grasp_carboxylate-amine"/>
</dbReference>
<dbReference type="InterPro" id="IPR040686">
    <property type="entry name" value="PurK_C"/>
</dbReference>
<evidence type="ECO:0000256" key="1">
    <source>
        <dbReference type="ARBA" id="ARBA00022741"/>
    </source>
</evidence>
<dbReference type="GO" id="GO:0005524">
    <property type="term" value="F:ATP binding"/>
    <property type="evidence" value="ECO:0007669"/>
    <property type="project" value="UniProtKB-UniRule"/>
</dbReference>
<reference evidence="7 8" key="1">
    <citation type="submission" date="2017-06" db="EMBL/GenBank/DDBJ databases">
        <title>Ant-infecting Ophiocordyceps genomes reveal a high diversity of potential behavioral manipulation genes and a possible major role for enterotoxins.</title>
        <authorList>
            <person name="De Bekker C."/>
            <person name="Evans H.C."/>
            <person name="Brachmann A."/>
            <person name="Hughes D.P."/>
        </authorList>
    </citation>
    <scope>NUCLEOTIDE SEQUENCE [LARGE SCALE GENOMIC DNA]</scope>
    <source>
        <strain evidence="7 8">Map64</strain>
    </source>
</reference>
<dbReference type="Gene3D" id="3.30.1490.20">
    <property type="entry name" value="ATP-grasp fold, A domain"/>
    <property type="match status" value="1"/>
</dbReference>
<dbReference type="OrthoDB" id="15425at2759"/>